<accession>A0ABN6IJ83</accession>
<organism evidence="1 2">
    <name type="scientific">Mycobacterium senriense</name>
    <dbReference type="NCBI Taxonomy" id="2775496"/>
    <lineage>
        <taxon>Bacteria</taxon>
        <taxon>Bacillati</taxon>
        <taxon>Actinomycetota</taxon>
        <taxon>Actinomycetes</taxon>
        <taxon>Mycobacteriales</taxon>
        <taxon>Mycobacteriaceae</taxon>
        <taxon>Mycobacterium</taxon>
        <taxon>Mycobacterium avium complex (MAC)</taxon>
    </lineage>
</organism>
<dbReference type="RefSeq" id="WP_250160600.1">
    <property type="nucleotide sequence ID" value="NZ_AP024828.1"/>
</dbReference>
<gene>
    <name evidence="1" type="ORF">MTY59_37240</name>
</gene>
<sequence length="75" mass="8050">MSCRFDLHPGFDVVLPAPAFLEPIGRPERTRDLLGETTAHGATIVSAALRHTSLQHYLENLQALAELHPPAGGPA</sequence>
<dbReference type="Proteomes" id="UP000826012">
    <property type="component" value="Chromosome"/>
</dbReference>
<proteinExistence type="predicted"/>
<evidence type="ECO:0000313" key="2">
    <source>
        <dbReference type="Proteomes" id="UP000826012"/>
    </source>
</evidence>
<name>A0ABN6IJ83_9MYCO</name>
<keyword evidence="2" id="KW-1185">Reference proteome</keyword>
<protein>
    <recommendedName>
        <fullName evidence="3">Luciferase-like domain-containing protein</fullName>
    </recommendedName>
</protein>
<dbReference type="EMBL" id="AP024828">
    <property type="protein sequence ID" value="BCZ23869.1"/>
    <property type="molecule type" value="Genomic_DNA"/>
</dbReference>
<evidence type="ECO:0008006" key="3">
    <source>
        <dbReference type="Google" id="ProtNLM"/>
    </source>
</evidence>
<evidence type="ECO:0000313" key="1">
    <source>
        <dbReference type="EMBL" id="BCZ23869.1"/>
    </source>
</evidence>
<reference evidence="1 2" key="1">
    <citation type="submission" date="2021-07" db="EMBL/GenBank/DDBJ databases">
        <title>Complete genome sequence of nontuberculous Mycobacterium sp. TY59.</title>
        <authorList>
            <person name="Fukushima K."/>
        </authorList>
    </citation>
    <scope>NUCLEOTIDE SEQUENCE [LARGE SCALE GENOMIC DNA]</scope>
    <source>
        <strain evidence="1 2">TY59</strain>
    </source>
</reference>